<evidence type="ECO:0000259" key="5">
    <source>
        <dbReference type="PROSITE" id="PS50921"/>
    </source>
</evidence>
<dbReference type="InterPro" id="IPR005561">
    <property type="entry name" value="ANTAR"/>
</dbReference>
<name>A0A852T053_9MICO</name>
<dbReference type="SUPFAM" id="SSF52172">
    <property type="entry name" value="CheY-like"/>
    <property type="match status" value="1"/>
</dbReference>
<dbReference type="PIRSF" id="PIRSF036625">
    <property type="entry name" value="GAF_ANTAR"/>
    <property type="match status" value="1"/>
</dbReference>
<dbReference type="Pfam" id="PF03861">
    <property type="entry name" value="ANTAR"/>
    <property type="match status" value="1"/>
</dbReference>
<feature type="domain" description="ANTAR" evidence="5">
    <location>
        <begin position="169"/>
        <end position="230"/>
    </location>
</feature>
<dbReference type="AlphaFoldDB" id="A0A852T053"/>
<evidence type="ECO:0000313" key="6">
    <source>
        <dbReference type="EMBL" id="NYD74527.1"/>
    </source>
</evidence>
<evidence type="ECO:0000256" key="1">
    <source>
        <dbReference type="ARBA" id="ARBA00022679"/>
    </source>
</evidence>
<dbReference type="Pfam" id="PF13185">
    <property type="entry name" value="GAF_2"/>
    <property type="match status" value="1"/>
</dbReference>
<keyword evidence="7" id="KW-1185">Reference proteome</keyword>
<keyword evidence="2" id="KW-0418">Kinase</keyword>
<reference evidence="6 7" key="1">
    <citation type="submission" date="2020-07" db="EMBL/GenBank/DDBJ databases">
        <title>Sequencing the genomes of 1000 actinobacteria strains.</title>
        <authorList>
            <person name="Klenk H.-P."/>
        </authorList>
    </citation>
    <scope>NUCLEOTIDE SEQUENCE [LARGE SCALE GENOMIC DNA]</scope>
    <source>
        <strain evidence="6 7">DSM 23871</strain>
    </source>
</reference>
<evidence type="ECO:0000256" key="4">
    <source>
        <dbReference type="ARBA" id="ARBA00023163"/>
    </source>
</evidence>
<proteinExistence type="predicted"/>
<dbReference type="InterPro" id="IPR012074">
    <property type="entry name" value="GAF_ANTAR"/>
</dbReference>
<evidence type="ECO:0000256" key="3">
    <source>
        <dbReference type="ARBA" id="ARBA00023015"/>
    </source>
</evidence>
<dbReference type="PROSITE" id="PS50921">
    <property type="entry name" value="ANTAR"/>
    <property type="match status" value="1"/>
</dbReference>
<sequence>MTLTREQGILRAFAQLADTLVDDYDVVDLLQNLVDLSSRFLGATASGVMLADEHGDLDVIASTSEASRLVEVMQLSAYAGPCIESFETGAVVSVADIVQVPDRWHAFRDRALEQGFVAIDAIPLRLRTQTIGTLNLFRDRVGDLPEDDLVAAQAFADVATIGILHQRSLAESDAIRRQLQFALNSRIIIEQAKGVVAQTRGVPIDQAFTLIRDYARRNQRGISLVASDIVERRLGL</sequence>
<dbReference type="InterPro" id="IPR036388">
    <property type="entry name" value="WH-like_DNA-bd_sf"/>
</dbReference>
<dbReference type="SUPFAM" id="SSF55781">
    <property type="entry name" value="GAF domain-like"/>
    <property type="match status" value="1"/>
</dbReference>
<protein>
    <submittedName>
        <fullName evidence="6">Transcriptional regulator with GAF, ATPase, and Fis domain</fullName>
    </submittedName>
</protein>
<dbReference type="InterPro" id="IPR011006">
    <property type="entry name" value="CheY-like_superfamily"/>
</dbReference>
<dbReference type="InterPro" id="IPR003018">
    <property type="entry name" value="GAF"/>
</dbReference>
<dbReference type="GO" id="GO:0016301">
    <property type="term" value="F:kinase activity"/>
    <property type="evidence" value="ECO:0007669"/>
    <property type="project" value="UniProtKB-KW"/>
</dbReference>
<dbReference type="SMART" id="SM01012">
    <property type="entry name" value="ANTAR"/>
    <property type="match status" value="1"/>
</dbReference>
<keyword evidence="1" id="KW-0808">Transferase</keyword>
<keyword evidence="4" id="KW-0804">Transcription</keyword>
<comment type="caution">
    <text evidence="6">The sequence shown here is derived from an EMBL/GenBank/DDBJ whole genome shotgun (WGS) entry which is preliminary data.</text>
</comment>
<dbReference type="EMBL" id="JACCBJ010000001">
    <property type="protein sequence ID" value="NYD74527.1"/>
    <property type="molecule type" value="Genomic_DNA"/>
</dbReference>
<dbReference type="Gene3D" id="1.10.10.10">
    <property type="entry name" value="Winged helix-like DNA-binding domain superfamily/Winged helix DNA-binding domain"/>
    <property type="match status" value="1"/>
</dbReference>
<keyword evidence="3" id="KW-0805">Transcription regulation</keyword>
<dbReference type="Gene3D" id="3.30.450.40">
    <property type="match status" value="1"/>
</dbReference>
<gene>
    <name evidence="6" type="ORF">BJ963_002046</name>
</gene>
<organism evidence="6 7">
    <name type="scientific">Leifsonia soli</name>
    <dbReference type="NCBI Taxonomy" id="582665"/>
    <lineage>
        <taxon>Bacteria</taxon>
        <taxon>Bacillati</taxon>
        <taxon>Actinomycetota</taxon>
        <taxon>Actinomycetes</taxon>
        <taxon>Micrococcales</taxon>
        <taxon>Microbacteriaceae</taxon>
        <taxon>Leifsonia</taxon>
    </lineage>
</organism>
<dbReference type="RefSeq" id="WP_179456416.1">
    <property type="nucleotide sequence ID" value="NZ_BAAAPX010000001.1"/>
</dbReference>
<dbReference type="SMART" id="SM00065">
    <property type="entry name" value="GAF"/>
    <property type="match status" value="1"/>
</dbReference>
<accession>A0A852T053</accession>
<dbReference type="GO" id="GO:0003723">
    <property type="term" value="F:RNA binding"/>
    <property type="evidence" value="ECO:0007669"/>
    <property type="project" value="InterPro"/>
</dbReference>
<dbReference type="InterPro" id="IPR029016">
    <property type="entry name" value="GAF-like_dom_sf"/>
</dbReference>
<evidence type="ECO:0000313" key="7">
    <source>
        <dbReference type="Proteomes" id="UP000589620"/>
    </source>
</evidence>
<evidence type="ECO:0000256" key="2">
    <source>
        <dbReference type="ARBA" id="ARBA00022777"/>
    </source>
</evidence>
<dbReference type="Proteomes" id="UP000589620">
    <property type="component" value="Unassembled WGS sequence"/>
</dbReference>